<dbReference type="GO" id="GO:0005524">
    <property type="term" value="F:ATP binding"/>
    <property type="evidence" value="ECO:0007669"/>
    <property type="project" value="UniProtKB-KW"/>
</dbReference>
<evidence type="ECO:0000256" key="4">
    <source>
        <dbReference type="ARBA" id="ARBA00022741"/>
    </source>
</evidence>
<dbReference type="EMBL" id="QWDC01000001">
    <property type="protein sequence ID" value="RFZ94184.1"/>
    <property type="molecule type" value="Genomic_DNA"/>
</dbReference>
<comment type="caution">
    <text evidence="10">The sequence shown here is derived from an EMBL/GenBank/DDBJ whole genome shotgun (WGS) entry which is preliminary data.</text>
</comment>
<dbReference type="AlphaFoldDB" id="A0A372NW79"/>
<feature type="domain" description="Histidine kinase" evidence="9">
    <location>
        <begin position="231"/>
        <end position="449"/>
    </location>
</feature>
<dbReference type="Proteomes" id="UP000264217">
    <property type="component" value="Unassembled WGS sequence"/>
</dbReference>
<evidence type="ECO:0000313" key="10">
    <source>
        <dbReference type="EMBL" id="RFZ94184.1"/>
    </source>
</evidence>
<evidence type="ECO:0000259" key="9">
    <source>
        <dbReference type="PROSITE" id="PS50109"/>
    </source>
</evidence>
<dbReference type="SUPFAM" id="SSF55874">
    <property type="entry name" value="ATPase domain of HSP90 chaperone/DNA topoisomerase II/histidine kinase"/>
    <property type="match status" value="1"/>
</dbReference>
<keyword evidence="3" id="KW-0808">Transferase</keyword>
<evidence type="ECO:0000256" key="7">
    <source>
        <dbReference type="ARBA" id="ARBA00023012"/>
    </source>
</evidence>
<sequence length="449" mass="51381">MIFNRYEWRLVLRVALLFIAITATVLVIFELQQYLFTVITIPLVVYSVLDLIRFNKKAQDEVNQFVESIHYRDFSRHFDVRKAPTELKPLRKGFNDINTTFKVISRERETQYQYLQKILELVDTGIISYEQETGEISWINEAFKNLIGVPYLKTIHSLEKREAELYTNVMKLKAGEGQVLTITRDQQQVKMLVTASVMRSEDKLYKLIAFQNVSEALDETESKAWSKLLNVMTHEIMNSVAPISSLADTLKNRLEDPEITEQLQHGDLEDIGLGIDTIKRRSDGLLKFTESYRSLNKITKLDLTRMLVRDMFENLNTLMTPSLEKKNIELDIILRDPALTIEADVNLLDQVLINLLVNAIEAVKDREEPQIILQAELQGGKLLVKVIDNGVGMPPELLDKIFIPFFSTRKTGSGIGLSLCKQIMLLHKGNIQVQSTEGKGSAFIMTFPV</sequence>
<keyword evidence="8" id="KW-0472">Membrane</keyword>
<dbReference type="EC" id="2.7.13.3" evidence="2"/>
<keyword evidence="7" id="KW-0902">Two-component regulatory system</keyword>
<keyword evidence="6" id="KW-0067">ATP-binding</keyword>
<keyword evidence="8" id="KW-0812">Transmembrane</keyword>
<keyword evidence="5 10" id="KW-0418">Kinase</keyword>
<organism evidence="10 11">
    <name type="scientific">Mucilaginibacter conchicola</name>
    <dbReference type="NCBI Taxonomy" id="2303333"/>
    <lineage>
        <taxon>Bacteria</taxon>
        <taxon>Pseudomonadati</taxon>
        <taxon>Bacteroidota</taxon>
        <taxon>Sphingobacteriia</taxon>
        <taxon>Sphingobacteriales</taxon>
        <taxon>Sphingobacteriaceae</taxon>
        <taxon>Mucilaginibacter</taxon>
    </lineage>
</organism>
<evidence type="ECO:0000256" key="1">
    <source>
        <dbReference type="ARBA" id="ARBA00000085"/>
    </source>
</evidence>
<dbReference type="PRINTS" id="PR00344">
    <property type="entry name" value="BCTRLSENSOR"/>
</dbReference>
<dbReference type="PROSITE" id="PS50109">
    <property type="entry name" value="HIS_KIN"/>
    <property type="match status" value="1"/>
</dbReference>
<keyword evidence="4" id="KW-0547">Nucleotide-binding</keyword>
<keyword evidence="11" id="KW-1185">Reference proteome</keyword>
<feature type="transmembrane region" description="Helical" evidence="8">
    <location>
        <begin position="10"/>
        <end position="28"/>
    </location>
</feature>
<dbReference type="Gene3D" id="3.30.565.10">
    <property type="entry name" value="Histidine kinase-like ATPase, C-terminal domain"/>
    <property type="match status" value="1"/>
</dbReference>
<name>A0A372NW79_9SPHI</name>
<reference evidence="10 11" key="1">
    <citation type="submission" date="2018-08" db="EMBL/GenBank/DDBJ databases">
        <title>Mucilaginibacter sp. MYSH2.</title>
        <authorList>
            <person name="Seo T."/>
        </authorList>
    </citation>
    <scope>NUCLEOTIDE SEQUENCE [LARGE SCALE GENOMIC DNA]</scope>
    <source>
        <strain evidence="10 11">MYSH2</strain>
    </source>
</reference>
<dbReference type="InterPro" id="IPR036890">
    <property type="entry name" value="HATPase_C_sf"/>
</dbReference>
<evidence type="ECO:0000256" key="5">
    <source>
        <dbReference type="ARBA" id="ARBA00022777"/>
    </source>
</evidence>
<dbReference type="PANTHER" id="PTHR42878:SF7">
    <property type="entry name" value="SENSOR HISTIDINE KINASE GLRK"/>
    <property type="match status" value="1"/>
</dbReference>
<evidence type="ECO:0000256" key="2">
    <source>
        <dbReference type="ARBA" id="ARBA00012438"/>
    </source>
</evidence>
<gene>
    <name evidence="10" type="ORF">D0C36_01095</name>
</gene>
<comment type="catalytic activity">
    <reaction evidence="1">
        <text>ATP + protein L-histidine = ADP + protein N-phospho-L-histidine.</text>
        <dbReference type="EC" id="2.7.13.3"/>
    </reaction>
</comment>
<dbReference type="CDD" id="cd00075">
    <property type="entry name" value="HATPase"/>
    <property type="match status" value="1"/>
</dbReference>
<dbReference type="RefSeq" id="WP_117389749.1">
    <property type="nucleotide sequence ID" value="NZ_QWDC01000001.1"/>
</dbReference>
<dbReference type="InterPro" id="IPR003594">
    <property type="entry name" value="HATPase_dom"/>
</dbReference>
<dbReference type="Pfam" id="PF02518">
    <property type="entry name" value="HATPase_c"/>
    <property type="match status" value="1"/>
</dbReference>
<dbReference type="InterPro" id="IPR005467">
    <property type="entry name" value="His_kinase_dom"/>
</dbReference>
<keyword evidence="8" id="KW-1133">Transmembrane helix</keyword>
<dbReference type="SMART" id="SM00387">
    <property type="entry name" value="HATPase_c"/>
    <property type="match status" value="1"/>
</dbReference>
<dbReference type="GO" id="GO:0004673">
    <property type="term" value="F:protein histidine kinase activity"/>
    <property type="evidence" value="ECO:0007669"/>
    <property type="project" value="UniProtKB-EC"/>
</dbReference>
<dbReference type="InterPro" id="IPR004358">
    <property type="entry name" value="Sig_transdc_His_kin-like_C"/>
</dbReference>
<protein>
    <recommendedName>
        <fullName evidence="2">histidine kinase</fullName>
        <ecNumber evidence="2">2.7.13.3</ecNumber>
    </recommendedName>
</protein>
<dbReference type="OrthoDB" id="1931120at2"/>
<dbReference type="GO" id="GO:0030295">
    <property type="term" value="F:protein kinase activator activity"/>
    <property type="evidence" value="ECO:0007669"/>
    <property type="project" value="TreeGrafter"/>
</dbReference>
<dbReference type="GO" id="GO:0000156">
    <property type="term" value="F:phosphorelay response regulator activity"/>
    <property type="evidence" value="ECO:0007669"/>
    <property type="project" value="TreeGrafter"/>
</dbReference>
<proteinExistence type="predicted"/>
<dbReference type="PANTHER" id="PTHR42878">
    <property type="entry name" value="TWO-COMPONENT HISTIDINE KINASE"/>
    <property type="match status" value="1"/>
</dbReference>
<evidence type="ECO:0000313" key="11">
    <source>
        <dbReference type="Proteomes" id="UP000264217"/>
    </source>
</evidence>
<evidence type="ECO:0000256" key="6">
    <source>
        <dbReference type="ARBA" id="ARBA00022840"/>
    </source>
</evidence>
<dbReference type="InterPro" id="IPR050351">
    <property type="entry name" value="BphY/WalK/GraS-like"/>
</dbReference>
<accession>A0A372NW79</accession>
<dbReference type="GO" id="GO:0007234">
    <property type="term" value="P:osmosensory signaling via phosphorelay pathway"/>
    <property type="evidence" value="ECO:0007669"/>
    <property type="project" value="TreeGrafter"/>
</dbReference>
<feature type="transmembrane region" description="Helical" evidence="8">
    <location>
        <begin position="34"/>
        <end position="52"/>
    </location>
</feature>
<evidence type="ECO:0000256" key="3">
    <source>
        <dbReference type="ARBA" id="ARBA00022679"/>
    </source>
</evidence>
<evidence type="ECO:0000256" key="8">
    <source>
        <dbReference type="SAM" id="Phobius"/>
    </source>
</evidence>